<protein>
    <submittedName>
        <fullName evidence="1">Uncharacterized protein</fullName>
    </submittedName>
</protein>
<dbReference type="EMBL" id="BTSX01000001">
    <property type="protein sequence ID" value="GMS80356.1"/>
    <property type="molecule type" value="Genomic_DNA"/>
</dbReference>
<sequence length="95" mass="10770">RRDDETDPLPPPSHNPSPLFHCFSIPQERTPEGTAPTVLRCPIPDQICASSRYSRQNSLQQNEPTNGRVVPQVPKIGVRIHELLLSYWMLNGSFH</sequence>
<accession>A0AAV5SAU0</accession>
<dbReference type="Proteomes" id="UP001432027">
    <property type="component" value="Unassembled WGS sequence"/>
</dbReference>
<gene>
    <name evidence="1" type="ORF">PENTCL1PPCAC_2531</name>
</gene>
<evidence type="ECO:0000313" key="2">
    <source>
        <dbReference type="Proteomes" id="UP001432027"/>
    </source>
</evidence>
<organism evidence="1 2">
    <name type="scientific">Pristionchus entomophagus</name>
    <dbReference type="NCBI Taxonomy" id="358040"/>
    <lineage>
        <taxon>Eukaryota</taxon>
        <taxon>Metazoa</taxon>
        <taxon>Ecdysozoa</taxon>
        <taxon>Nematoda</taxon>
        <taxon>Chromadorea</taxon>
        <taxon>Rhabditida</taxon>
        <taxon>Rhabditina</taxon>
        <taxon>Diplogasteromorpha</taxon>
        <taxon>Diplogasteroidea</taxon>
        <taxon>Neodiplogasteridae</taxon>
        <taxon>Pristionchus</taxon>
    </lineage>
</organism>
<comment type="caution">
    <text evidence="1">The sequence shown here is derived from an EMBL/GenBank/DDBJ whole genome shotgun (WGS) entry which is preliminary data.</text>
</comment>
<feature type="non-terminal residue" evidence="1">
    <location>
        <position position="95"/>
    </location>
</feature>
<reference evidence="1" key="1">
    <citation type="submission" date="2023-10" db="EMBL/GenBank/DDBJ databases">
        <title>Genome assembly of Pristionchus species.</title>
        <authorList>
            <person name="Yoshida K."/>
            <person name="Sommer R.J."/>
        </authorList>
    </citation>
    <scope>NUCLEOTIDE SEQUENCE</scope>
    <source>
        <strain evidence="1">RS0144</strain>
    </source>
</reference>
<feature type="non-terminal residue" evidence="1">
    <location>
        <position position="1"/>
    </location>
</feature>
<proteinExistence type="predicted"/>
<name>A0AAV5SAU0_9BILA</name>
<keyword evidence="2" id="KW-1185">Reference proteome</keyword>
<dbReference type="AlphaFoldDB" id="A0AAV5SAU0"/>
<evidence type="ECO:0000313" key="1">
    <source>
        <dbReference type="EMBL" id="GMS80356.1"/>
    </source>
</evidence>